<dbReference type="GO" id="GO:0035253">
    <property type="term" value="C:ciliary rootlet"/>
    <property type="evidence" value="ECO:0007669"/>
    <property type="project" value="TreeGrafter"/>
</dbReference>
<dbReference type="InterPro" id="IPR049258">
    <property type="entry name" value="ODAD1_CC"/>
</dbReference>
<name>A0A8J6BBV0_9EUKA</name>
<evidence type="ECO:0000256" key="2">
    <source>
        <dbReference type="SAM" id="Coils"/>
    </source>
</evidence>
<comment type="caution">
    <text evidence="5">The sequence shown here is derived from an EMBL/GenBank/DDBJ whole genome shotgun (WGS) entry which is preliminary data.</text>
</comment>
<organism evidence="5 6">
    <name type="scientific">Carpediemonas membranifera</name>
    <dbReference type="NCBI Taxonomy" id="201153"/>
    <lineage>
        <taxon>Eukaryota</taxon>
        <taxon>Metamonada</taxon>
        <taxon>Carpediemonas-like organisms</taxon>
        <taxon>Carpediemonas</taxon>
    </lineage>
</organism>
<feature type="compositionally biased region" description="Acidic residues" evidence="3">
    <location>
        <begin position="470"/>
        <end position="508"/>
    </location>
</feature>
<evidence type="ECO:0000256" key="3">
    <source>
        <dbReference type="SAM" id="MobiDB-lite"/>
    </source>
</evidence>
<dbReference type="EMBL" id="JAHDYR010000001">
    <property type="protein sequence ID" value="KAG9397529.1"/>
    <property type="molecule type" value="Genomic_DNA"/>
</dbReference>
<dbReference type="InterPro" id="IPR033192">
    <property type="entry name" value="ODAD3"/>
</dbReference>
<keyword evidence="1 2" id="KW-0175">Coiled coil</keyword>
<dbReference type="GO" id="GO:0036158">
    <property type="term" value="P:outer dynein arm assembly"/>
    <property type="evidence" value="ECO:0007669"/>
    <property type="project" value="InterPro"/>
</dbReference>
<dbReference type="GO" id="GO:0003341">
    <property type="term" value="P:cilium movement"/>
    <property type="evidence" value="ECO:0007669"/>
    <property type="project" value="InterPro"/>
</dbReference>
<feature type="coiled-coil region" evidence="2">
    <location>
        <begin position="25"/>
        <end position="59"/>
    </location>
</feature>
<dbReference type="PANTHER" id="PTHR46518">
    <property type="entry name" value="COILED-COIL DOMAIN-CONTAINING PROTEIN 151"/>
    <property type="match status" value="1"/>
</dbReference>
<dbReference type="OrthoDB" id="10255247at2759"/>
<dbReference type="Proteomes" id="UP000717585">
    <property type="component" value="Unassembled WGS sequence"/>
</dbReference>
<sequence length="516" mass="58351">MEGEERTEELRKRYDLLEGDRKAFFEATQMKLRQNKDLIADLKEENMQLKTALLQLQAERGQKNPALIIEADIRRSDETVCRLRKSIDVEKHRTQAIRSEMTKIAEEQQRVDIEASDPRNTDTGVGQKMKVLEDGLDKATIRYNEAKSMQKTYNQIVECLRSERVSFDSQLAELENSCQAAESELNELGTLRDNATFAVDQLRIQLSDAMESVEQERIRRERALEQRRRDVEQLMELEDVYKDREEVRKNAHLIRAANESAQMNTARPAQNLEAVSKSSMYKDVMTRIADATGVQSVDEIVRKLQTREQTKADLERMASEAQSNIDALSSQCEEIRHKLEDAKFSGESGAPSMRRTIEEVESRIAQARQKADTARDRNKAVKALSVDISAGVDHLAGLVRNVRVPEGVEVDGDIPSLKLFALKIAGICEFMSKYHAAKPEEETTEDIAPLALDDSADSSGNEDAEARAIEEEDEGEGEEHDSQFDSEFESDHEEEATEHEEEGPGAESDEGKIEES</sequence>
<reference evidence="5" key="1">
    <citation type="submission" date="2021-05" db="EMBL/GenBank/DDBJ databases">
        <title>A free-living protist that lacks canonical eukaryotic 1 DNA replication and segregation systems.</title>
        <authorList>
            <person name="Salas-Leiva D.E."/>
            <person name="Tromer E.C."/>
            <person name="Curtis B.A."/>
            <person name="Jerlstrom-Hultqvist J."/>
            <person name="Kolisko M."/>
            <person name="Yi Z."/>
            <person name="Salas-Leiva J.S."/>
            <person name="Gallot-Lavallee L."/>
            <person name="Kops G.J.P.L."/>
            <person name="Archibald J.M."/>
            <person name="Simpson A.G.B."/>
            <person name="Roger A.J."/>
        </authorList>
    </citation>
    <scope>NUCLEOTIDE SEQUENCE</scope>
    <source>
        <strain evidence="5">BICM</strain>
    </source>
</reference>
<dbReference type="GO" id="GO:0097542">
    <property type="term" value="C:ciliary tip"/>
    <property type="evidence" value="ECO:0007669"/>
    <property type="project" value="TreeGrafter"/>
</dbReference>
<evidence type="ECO:0000313" key="5">
    <source>
        <dbReference type="EMBL" id="KAG9397529.1"/>
    </source>
</evidence>
<feature type="compositionally biased region" description="Acidic residues" evidence="3">
    <location>
        <begin position="454"/>
        <end position="463"/>
    </location>
</feature>
<evidence type="ECO:0000259" key="4">
    <source>
        <dbReference type="Pfam" id="PF21773"/>
    </source>
</evidence>
<feature type="domain" description="ODAD1 central coiled coil region" evidence="4">
    <location>
        <begin position="128"/>
        <end position="396"/>
    </location>
</feature>
<feature type="coiled-coil region" evidence="2">
    <location>
        <begin position="157"/>
        <end position="226"/>
    </location>
</feature>
<feature type="region of interest" description="Disordered" evidence="3">
    <location>
        <begin position="440"/>
        <end position="516"/>
    </location>
</feature>
<dbReference type="PANTHER" id="PTHR46518:SF1">
    <property type="entry name" value="OUTER DYNEIN ARM-DOCKING COMPLEX SUBUNIT 3"/>
    <property type="match status" value="1"/>
</dbReference>
<keyword evidence="6" id="KW-1185">Reference proteome</keyword>
<dbReference type="AlphaFoldDB" id="A0A8J6BBV0"/>
<evidence type="ECO:0000256" key="1">
    <source>
        <dbReference type="ARBA" id="ARBA00023054"/>
    </source>
</evidence>
<dbReference type="Pfam" id="PF21773">
    <property type="entry name" value="ODAD1_CC"/>
    <property type="match status" value="1"/>
</dbReference>
<gene>
    <name evidence="5" type="ORF">J8273_0659</name>
</gene>
<protein>
    <submittedName>
        <fullName evidence="5">Chromosome partition protein Smc</fullName>
    </submittedName>
</protein>
<feature type="coiled-coil region" evidence="2">
    <location>
        <begin position="304"/>
        <end position="384"/>
    </location>
</feature>
<dbReference type="GO" id="GO:0036064">
    <property type="term" value="C:ciliary basal body"/>
    <property type="evidence" value="ECO:0007669"/>
    <property type="project" value="TreeGrafter"/>
</dbReference>
<accession>A0A8J6BBV0</accession>
<proteinExistence type="predicted"/>
<evidence type="ECO:0000313" key="6">
    <source>
        <dbReference type="Proteomes" id="UP000717585"/>
    </source>
</evidence>